<comment type="caution">
    <text evidence="2">The sequence shown here is derived from an EMBL/GenBank/DDBJ whole genome shotgun (WGS) entry which is preliminary data.</text>
</comment>
<evidence type="ECO:0000256" key="1">
    <source>
        <dbReference type="SAM" id="Coils"/>
    </source>
</evidence>
<dbReference type="OrthoDB" id="6630693at2"/>
<reference evidence="2 3" key="1">
    <citation type="submission" date="2014-05" db="EMBL/GenBank/DDBJ databases">
        <title>ATOL: Assembling a taxonomically balanced genome-scale reconstruction of the evolutionary history of the Enterobacteriaceae.</title>
        <authorList>
            <person name="Plunkett G.III."/>
            <person name="Neeno-Eckwall E.C."/>
            <person name="Glasner J.D."/>
            <person name="Perna N.T."/>
        </authorList>
    </citation>
    <scope>NUCLEOTIDE SEQUENCE [LARGE SCALE GENOMIC DNA]</scope>
    <source>
        <strain evidence="2 3">ATCC 33852</strain>
    </source>
</reference>
<proteinExistence type="predicted"/>
<keyword evidence="1" id="KW-0175">Coiled coil</keyword>
<dbReference type="GeneID" id="78382829"/>
<dbReference type="EMBL" id="JMPJ01000063">
    <property type="protein sequence ID" value="KFC79827.1"/>
    <property type="molecule type" value="Genomic_DNA"/>
</dbReference>
<evidence type="ECO:0008006" key="4">
    <source>
        <dbReference type="Google" id="ProtNLM"/>
    </source>
</evidence>
<evidence type="ECO:0000313" key="3">
    <source>
        <dbReference type="Proteomes" id="UP000028640"/>
    </source>
</evidence>
<accession>A0A085G7Y2</accession>
<dbReference type="RefSeq" id="WP_034792168.1">
    <property type="nucleotide sequence ID" value="NZ_JMPJ01000063.1"/>
</dbReference>
<keyword evidence="3" id="KW-1185">Reference proteome</keyword>
<organism evidence="2 3">
    <name type="scientific">Ewingella americana (strain ATCC 33852 / DSM 4580 / CCUG 14506 / JCM 5911 / LMG 7869 / NCTC 12157 / CDC 1468-78)</name>
    <dbReference type="NCBI Taxonomy" id="910964"/>
    <lineage>
        <taxon>Bacteria</taxon>
        <taxon>Pseudomonadati</taxon>
        <taxon>Pseudomonadota</taxon>
        <taxon>Gammaproteobacteria</taxon>
        <taxon>Enterobacterales</taxon>
        <taxon>Yersiniaceae</taxon>
        <taxon>Ewingella</taxon>
    </lineage>
</organism>
<evidence type="ECO:0000313" key="2">
    <source>
        <dbReference type="EMBL" id="KFC79827.1"/>
    </source>
</evidence>
<feature type="coiled-coil region" evidence="1">
    <location>
        <begin position="103"/>
        <end position="139"/>
    </location>
</feature>
<protein>
    <recommendedName>
        <fullName evidence="4">Type III secretion system protein</fullName>
    </recommendedName>
</protein>
<dbReference type="AlphaFoldDB" id="A0A085G7Y2"/>
<sequence length="155" mass="18033">MRRHIDAETPPEPDLQAEELHRILKVLLPIRKQRLSRSERLQRAEAAKLVACDHALSAGEVKLTEHREHYSTASELVDAQHVGQTEALNQLRKALNDEQSRRLAVLQQQHQLVQLDADRQQQQQQNENAQRDVTLRQREVEKVEYLLQQHQGNHS</sequence>
<gene>
    <name evidence="2" type="ORF">GEAM_2610</name>
</gene>
<name>A0A085G7Y2_EWIA3</name>
<dbReference type="STRING" id="910964.GEAM_2610"/>
<dbReference type="Proteomes" id="UP000028640">
    <property type="component" value="Unassembled WGS sequence"/>
</dbReference>